<reference evidence="2 3" key="1">
    <citation type="journal article" date="2015" name="Stand. Genomic Sci.">
        <title>Complete genome sequence of and proposal of Thermofilum uzonense sp. nov. a novel hyperthermophilic crenarchaeon and emended description of the genus Thermofilum.</title>
        <authorList>
            <person name="Toshchakov S.V."/>
            <person name="Korzhenkov A.A."/>
            <person name="Samarov N.I."/>
            <person name="Mazunin I.O."/>
            <person name="Mozhey O.I."/>
            <person name="Shmyr I.S."/>
            <person name="Derbikova K.S."/>
            <person name="Taranov E.A."/>
            <person name="Dominova I.N."/>
            <person name="Bonch-Osmolovskaya E.A."/>
            <person name="Patrushev M.V."/>
            <person name="Podosokorskaya O.A."/>
            <person name="Kublanov I.V."/>
        </authorList>
    </citation>
    <scope>NUCLEOTIDE SEQUENCE [LARGE SCALE GENOMIC DNA]</scope>
    <source>
        <strain evidence="2 3">1807-2</strain>
    </source>
</reference>
<dbReference type="PATRIC" id="fig|1550241.5.peg.1315"/>
<keyword evidence="1" id="KW-0812">Transmembrane</keyword>
<accession>A0A0F7CL79</accession>
<dbReference type="AlphaFoldDB" id="A0A0F7CL79"/>
<evidence type="ECO:0000313" key="2">
    <source>
        <dbReference type="EMBL" id="AKG38941.1"/>
    </source>
</evidence>
<keyword evidence="1" id="KW-1133">Transmembrane helix</keyword>
<dbReference type="KEGG" id="thf:MA03_06330"/>
<evidence type="ECO:0000313" key="3">
    <source>
        <dbReference type="Proteomes" id="UP000067434"/>
    </source>
</evidence>
<name>A0A0F7CL79_9CREN</name>
<evidence type="ECO:0000256" key="1">
    <source>
        <dbReference type="SAM" id="Phobius"/>
    </source>
</evidence>
<keyword evidence="3" id="KW-1185">Reference proteome</keyword>
<organism evidence="2 3">
    <name type="scientific">Infirmifilum uzonense</name>
    <dbReference type="NCBI Taxonomy" id="1550241"/>
    <lineage>
        <taxon>Archaea</taxon>
        <taxon>Thermoproteota</taxon>
        <taxon>Thermoprotei</taxon>
        <taxon>Thermofilales</taxon>
        <taxon>Thermofilaceae</taxon>
        <taxon>Infirmifilum</taxon>
    </lineage>
</organism>
<sequence length="172" mass="19502">MIDTIRLVILASFTITVLTTILLLVQGQSRHFTVEPSQLNVLAQATLVDLNSKVYINRTICEVKANNLTVTRASLPIIELEKCRITPLNESWLSIIHEGSKCKIYFLPKLLEGNNTLVLYDSSFDGFADRLCFSRRSFAVRVYDLSLSYCGRNVELEGPQELKVVIYQVNRC</sequence>
<dbReference type="Proteomes" id="UP000067434">
    <property type="component" value="Chromosome"/>
</dbReference>
<gene>
    <name evidence="2" type="ORF">MA03_06330</name>
</gene>
<protein>
    <submittedName>
        <fullName evidence="2">Uncharacterized protein</fullName>
    </submittedName>
</protein>
<proteinExistence type="predicted"/>
<feature type="transmembrane region" description="Helical" evidence="1">
    <location>
        <begin position="7"/>
        <end position="25"/>
    </location>
</feature>
<dbReference type="STRING" id="1550241.MA03_06330"/>
<dbReference type="HOGENOM" id="CLU_1551902_0_0_2"/>
<keyword evidence="1" id="KW-0472">Membrane</keyword>
<dbReference type="EMBL" id="CP009961">
    <property type="protein sequence ID" value="AKG38941.1"/>
    <property type="molecule type" value="Genomic_DNA"/>
</dbReference>